<comment type="function">
    <text evidence="6">Isomerase that catalyzes the conversion of deoxy-ribose 1-phosphate (dRib-1-P) and ribose 1-phosphate (Rib-1-P) to deoxy-ribose 5-phosphate (dRib-5-P) and ribose 5-phosphate (Rib-5-P), respectively.</text>
</comment>
<dbReference type="Gene3D" id="3.30.70.1250">
    <property type="entry name" value="Phosphopentomutase"/>
    <property type="match status" value="1"/>
</dbReference>
<dbReference type="SUPFAM" id="SSF143856">
    <property type="entry name" value="DeoB insert domain-like"/>
    <property type="match status" value="1"/>
</dbReference>
<comment type="similarity">
    <text evidence="1 6">Belongs to the phosphopentomutase family.</text>
</comment>
<dbReference type="NCBIfam" id="TIGR01696">
    <property type="entry name" value="deoB"/>
    <property type="match status" value="1"/>
</dbReference>
<dbReference type="HAMAP" id="MF_00740">
    <property type="entry name" value="Phosphopentomut"/>
    <property type="match status" value="1"/>
</dbReference>
<dbReference type="FunFam" id="3.30.70.1250:FF:000001">
    <property type="entry name" value="Phosphopentomutase"/>
    <property type="match status" value="1"/>
</dbReference>
<dbReference type="Gene3D" id="3.40.720.10">
    <property type="entry name" value="Alkaline Phosphatase, subunit A"/>
    <property type="match status" value="1"/>
</dbReference>
<dbReference type="GO" id="GO:0009117">
    <property type="term" value="P:nucleotide metabolic process"/>
    <property type="evidence" value="ECO:0007669"/>
    <property type="project" value="UniProtKB-UniRule"/>
</dbReference>
<dbReference type="GO" id="GO:0000287">
    <property type="term" value="F:magnesium ion binding"/>
    <property type="evidence" value="ECO:0007669"/>
    <property type="project" value="UniProtKB-UniRule"/>
</dbReference>
<dbReference type="GO" id="GO:0005829">
    <property type="term" value="C:cytosol"/>
    <property type="evidence" value="ECO:0007669"/>
    <property type="project" value="TreeGrafter"/>
</dbReference>
<name>A0A2A2G8F6_9BACT</name>
<keyword evidence="5 6" id="KW-0413">Isomerase</keyword>
<comment type="pathway">
    <text evidence="6">Carbohydrate degradation; 2-deoxy-D-ribose 1-phosphate degradation; D-glyceraldehyde 3-phosphate and acetaldehyde from 2-deoxy-alpha-D-ribose 1-phosphate: step 1/2.</text>
</comment>
<comment type="catalytic activity">
    <reaction evidence="6">
        <text>alpha-D-ribose 1-phosphate = D-ribose 5-phosphate</text>
        <dbReference type="Rhea" id="RHEA:18793"/>
        <dbReference type="ChEBI" id="CHEBI:57720"/>
        <dbReference type="ChEBI" id="CHEBI:78346"/>
        <dbReference type="EC" id="5.4.2.7"/>
    </reaction>
</comment>
<comment type="caution">
    <text evidence="9">The sequence shown here is derived from an EMBL/GenBank/DDBJ whole genome shotgun (WGS) entry which is preliminary data.</text>
</comment>
<dbReference type="Pfam" id="PF01676">
    <property type="entry name" value="Metalloenzyme"/>
    <property type="match status" value="1"/>
</dbReference>
<evidence type="ECO:0000256" key="6">
    <source>
        <dbReference type="HAMAP-Rule" id="MF_00740"/>
    </source>
</evidence>
<keyword evidence="2 6" id="KW-0963">Cytoplasm</keyword>
<dbReference type="UniPathway" id="UPA00087">
    <property type="reaction ID" value="UER00173"/>
</dbReference>
<evidence type="ECO:0000256" key="2">
    <source>
        <dbReference type="ARBA" id="ARBA00022490"/>
    </source>
</evidence>
<feature type="binding site" evidence="6">
    <location>
        <position position="289"/>
    </location>
    <ligand>
        <name>Mn(2+)</name>
        <dbReference type="ChEBI" id="CHEBI:29035"/>
        <label>2</label>
    </ligand>
</feature>
<dbReference type="RefSeq" id="WP_095607285.1">
    <property type="nucleotide sequence ID" value="NZ_NSKE01000010.1"/>
</dbReference>
<dbReference type="EMBL" id="NSKE01000010">
    <property type="protein sequence ID" value="PAU93103.1"/>
    <property type="molecule type" value="Genomic_DNA"/>
</dbReference>
<dbReference type="GO" id="GO:0006018">
    <property type="term" value="P:2-deoxyribose 1-phosphate catabolic process"/>
    <property type="evidence" value="ECO:0007669"/>
    <property type="project" value="UniProtKB-UniRule"/>
</dbReference>
<evidence type="ECO:0000256" key="7">
    <source>
        <dbReference type="NCBIfam" id="TIGR01696"/>
    </source>
</evidence>
<dbReference type="AlphaFoldDB" id="A0A2A2G8F6"/>
<dbReference type="NCBIfam" id="NF003766">
    <property type="entry name" value="PRK05362.1"/>
    <property type="match status" value="1"/>
</dbReference>
<dbReference type="InterPro" id="IPR017850">
    <property type="entry name" value="Alkaline_phosphatase_core_sf"/>
</dbReference>
<organism evidence="9 10">
    <name type="scientific">Fodinibius salipaludis</name>
    <dbReference type="NCBI Taxonomy" id="2032627"/>
    <lineage>
        <taxon>Bacteria</taxon>
        <taxon>Pseudomonadati</taxon>
        <taxon>Balneolota</taxon>
        <taxon>Balneolia</taxon>
        <taxon>Balneolales</taxon>
        <taxon>Balneolaceae</taxon>
        <taxon>Fodinibius</taxon>
    </lineage>
</organism>
<sequence>MGNCYVIVVDGLGVGAQDDASEYGDEDENTLGHVCEETEVKLPNLQRMGLGNIIPLASVAVESEPICAYGKMREQSAGKDSTTGHWEIAGIPLNRPFPTYPDGFPKEVIDEFCEGIDVEKVLVNKPYSGTEVIADYGEEHMETGHPIVYTSADSVFQVAAHVDVIPLDKLYEWCEFARKEVLQDEHGVGRVIARPFTGEPGNFERISDKRHDYSMQPPEHNVINLLKQQGTKTYSIGKVVDLFTEEYFTQFRRTKSNAEGISQLLSLMSAAEDSFVFVNLIDTDQKYGHRLDPQGFAECLQEFDRAIPAIVSKLDDDDILIITGDHGNDPTSESTDHSREFVPLLLCPSDKAERVNLGTRETFSDIASTAADFFGISETFPGRSMLNNSEKSR</sequence>
<gene>
    <name evidence="6" type="primary">deoB</name>
    <name evidence="9" type="ORF">CK503_13110</name>
</gene>
<dbReference type="GO" id="GO:0008973">
    <property type="term" value="F:phosphopentomutase activity"/>
    <property type="evidence" value="ECO:0007669"/>
    <property type="project" value="UniProtKB-UniRule"/>
</dbReference>
<comment type="catalytic activity">
    <reaction evidence="6">
        <text>2-deoxy-alpha-D-ribose 1-phosphate = 2-deoxy-D-ribose 5-phosphate</text>
        <dbReference type="Rhea" id="RHEA:27658"/>
        <dbReference type="ChEBI" id="CHEBI:57259"/>
        <dbReference type="ChEBI" id="CHEBI:62877"/>
        <dbReference type="EC" id="5.4.2.7"/>
    </reaction>
</comment>
<feature type="binding site" evidence="6">
    <location>
        <position position="10"/>
    </location>
    <ligand>
        <name>Mn(2+)</name>
        <dbReference type="ChEBI" id="CHEBI:29035"/>
        <label>1</label>
    </ligand>
</feature>
<protein>
    <recommendedName>
        <fullName evidence="6 7">Phosphopentomutase</fullName>
        <ecNumber evidence="6 7">5.4.2.7</ecNumber>
    </recommendedName>
    <alternativeName>
        <fullName evidence="6">Phosphodeoxyribomutase</fullName>
    </alternativeName>
</protein>
<dbReference type="GO" id="GO:0030145">
    <property type="term" value="F:manganese ion binding"/>
    <property type="evidence" value="ECO:0007669"/>
    <property type="project" value="UniProtKB-UniRule"/>
</dbReference>
<comment type="subcellular location">
    <subcellularLocation>
        <location evidence="6">Cytoplasm</location>
    </subcellularLocation>
</comment>
<evidence type="ECO:0000256" key="5">
    <source>
        <dbReference type="ARBA" id="ARBA00023235"/>
    </source>
</evidence>
<comment type="cofactor">
    <cofactor evidence="6">
        <name>Mn(2+)</name>
        <dbReference type="ChEBI" id="CHEBI:29035"/>
    </cofactor>
    <text evidence="6">Binds 2 manganese ions.</text>
</comment>
<dbReference type="OrthoDB" id="9777768at2"/>
<dbReference type="InterPro" id="IPR010045">
    <property type="entry name" value="DeoB"/>
</dbReference>
<dbReference type="Proteomes" id="UP000218831">
    <property type="component" value="Unassembled WGS sequence"/>
</dbReference>
<dbReference type="CDD" id="cd16009">
    <property type="entry name" value="PPM"/>
    <property type="match status" value="1"/>
</dbReference>
<keyword evidence="4 6" id="KW-0464">Manganese</keyword>
<proteinExistence type="inferred from homology"/>
<dbReference type="GO" id="GO:0006015">
    <property type="term" value="P:5-phosphoribose 1-diphosphate biosynthetic process"/>
    <property type="evidence" value="ECO:0007669"/>
    <property type="project" value="UniProtKB-UniPathway"/>
</dbReference>
<feature type="binding site" evidence="6">
    <location>
        <position position="284"/>
    </location>
    <ligand>
        <name>Mn(2+)</name>
        <dbReference type="ChEBI" id="CHEBI:29035"/>
        <label>2</label>
    </ligand>
</feature>
<keyword evidence="10" id="KW-1185">Reference proteome</keyword>
<dbReference type="PANTHER" id="PTHR21110">
    <property type="entry name" value="PHOSPHOPENTOMUTASE"/>
    <property type="match status" value="1"/>
</dbReference>
<accession>A0A2A2G8F6</accession>
<keyword evidence="3 6" id="KW-0479">Metal-binding</keyword>
<dbReference type="PANTHER" id="PTHR21110:SF0">
    <property type="entry name" value="PHOSPHOPENTOMUTASE"/>
    <property type="match status" value="1"/>
</dbReference>
<dbReference type="SUPFAM" id="SSF53649">
    <property type="entry name" value="Alkaline phosphatase-like"/>
    <property type="match status" value="1"/>
</dbReference>
<dbReference type="PIRSF" id="PIRSF001491">
    <property type="entry name" value="Ppentomutase"/>
    <property type="match status" value="1"/>
</dbReference>
<evidence type="ECO:0000256" key="3">
    <source>
        <dbReference type="ARBA" id="ARBA00022723"/>
    </source>
</evidence>
<dbReference type="EC" id="5.4.2.7" evidence="6 7"/>
<dbReference type="InterPro" id="IPR006124">
    <property type="entry name" value="Metalloenzyme"/>
</dbReference>
<evidence type="ECO:0000256" key="1">
    <source>
        <dbReference type="ARBA" id="ARBA00010373"/>
    </source>
</evidence>
<evidence type="ECO:0000256" key="4">
    <source>
        <dbReference type="ARBA" id="ARBA00023211"/>
    </source>
</evidence>
<evidence type="ECO:0000313" key="10">
    <source>
        <dbReference type="Proteomes" id="UP000218831"/>
    </source>
</evidence>
<evidence type="ECO:0000313" key="9">
    <source>
        <dbReference type="EMBL" id="PAU93103.1"/>
    </source>
</evidence>
<feature type="binding site" evidence="6">
    <location>
        <position position="326"/>
    </location>
    <ligand>
        <name>Mn(2+)</name>
        <dbReference type="ChEBI" id="CHEBI:29035"/>
        <label>1</label>
    </ligand>
</feature>
<reference evidence="9 10" key="1">
    <citation type="submission" date="2017-08" db="EMBL/GenBank/DDBJ databases">
        <title>Aliifodinibius alkalisoli sp. nov., isolated from saline alkaline soil.</title>
        <authorList>
            <person name="Liu D."/>
            <person name="Zhang G."/>
        </authorList>
    </citation>
    <scope>NUCLEOTIDE SEQUENCE [LARGE SCALE GENOMIC DNA]</scope>
    <source>
        <strain evidence="9 10">WN023</strain>
    </source>
</reference>
<dbReference type="InterPro" id="IPR024052">
    <property type="entry name" value="Phosphopentomutase_DeoB_cap_sf"/>
</dbReference>
<feature type="domain" description="Metalloenzyme" evidence="8">
    <location>
        <begin position="4"/>
        <end position="377"/>
    </location>
</feature>
<feature type="binding site" evidence="6">
    <location>
        <position position="337"/>
    </location>
    <ligand>
        <name>Mn(2+)</name>
        <dbReference type="ChEBI" id="CHEBI:29035"/>
        <label>2</label>
    </ligand>
</feature>
<feature type="binding site" evidence="6">
    <location>
        <position position="325"/>
    </location>
    <ligand>
        <name>Mn(2+)</name>
        <dbReference type="ChEBI" id="CHEBI:29035"/>
        <label>1</label>
    </ligand>
</feature>
<dbReference type="GO" id="GO:0043094">
    <property type="term" value="P:metabolic compound salvage"/>
    <property type="evidence" value="ECO:0007669"/>
    <property type="project" value="UniProtKB-UniRule"/>
</dbReference>
<evidence type="ECO:0000259" key="8">
    <source>
        <dbReference type="Pfam" id="PF01676"/>
    </source>
</evidence>